<evidence type="ECO:0000313" key="6">
    <source>
        <dbReference type="EMBL" id="VDK88778.1"/>
    </source>
</evidence>
<dbReference type="AlphaFoldDB" id="A0A3P6V916"/>
<evidence type="ECO:0000256" key="4">
    <source>
        <dbReference type="SAM" id="MobiDB-lite"/>
    </source>
</evidence>
<evidence type="ECO:0000256" key="1">
    <source>
        <dbReference type="ARBA" id="ARBA00022617"/>
    </source>
</evidence>
<keyword evidence="7" id="KW-1185">Reference proteome</keyword>
<dbReference type="SUPFAM" id="SSF46458">
    <property type="entry name" value="Globin-like"/>
    <property type="match status" value="1"/>
</dbReference>
<evidence type="ECO:0000313" key="7">
    <source>
        <dbReference type="Proteomes" id="UP000277928"/>
    </source>
</evidence>
<protein>
    <recommendedName>
        <fullName evidence="5">Globin domain-containing protein</fullName>
    </recommendedName>
</protein>
<accession>A0A3P6V916</accession>
<sequence length="406" mass="46006">MGNRNAKSRERKSRSSESLNQRKLGQSKQTALFRSISTLSTNANLINEKRSKSKWLTSEGGSHRSLPCAPSLNSSASSISTEMIALHTNANNSELFVSSHTDEISTELARRSHTISSSDAQRLQMSYRALDRKISASDDIDLKQKEAMRGIELSAQKMPLKNQTVKFLTPKTMNRRKSLSIDWLAHNRKEASSSGGNLTRDKSSSLNLNTTQLLLVRKTWLHARNQGALEPAIGIFRNSFYKCAEIRSLMMDGHKNAGYERLKKHAKSFTDIMDRLIIGLDGKESVIDELRKAGGAHVSLLHNSCNTLNERNTGSGQWVNCPFRLAHFDHFASAMIERTLEWGEKKDRNKTTQTAWTKIVLFVVEQLREGYREAIRGERRARQHKQHNHQSHSFFRIEEPESGCDE</sequence>
<dbReference type="PROSITE" id="PS01033">
    <property type="entry name" value="GLOBIN"/>
    <property type="match status" value="1"/>
</dbReference>
<gene>
    <name evidence="6" type="ORF">NLS_LOCUS8831</name>
</gene>
<dbReference type="STRING" id="42156.A0A3P6V916"/>
<feature type="region of interest" description="Disordered" evidence="4">
    <location>
        <begin position="1"/>
        <end position="29"/>
    </location>
</feature>
<evidence type="ECO:0000256" key="2">
    <source>
        <dbReference type="ARBA" id="ARBA00022723"/>
    </source>
</evidence>
<keyword evidence="2" id="KW-0479">Metal-binding</keyword>
<reference evidence="6 7" key="1">
    <citation type="submission" date="2018-08" db="EMBL/GenBank/DDBJ databases">
        <authorList>
            <person name="Laetsch R D."/>
            <person name="Stevens L."/>
            <person name="Kumar S."/>
            <person name="Blaxter L. M."/>
        </authorList>
    </citation>
    <scope>NUCLEOTIDE SEQUENCE [LARGE SCALE GENOMIC DNA]</scope>
</reference>
<dbReference type="PANTHER" id="PTHR46458:SF8">
    <property type="entry name" value="GLOBIN-LIKE PROTEIN 6"/>
    <property type="match status" value="1"/>
</dbReference>
<keyword evidence="3" id="KW-0408">Iron</keyword>
<feature type="compositionally biased region" description="Basic residues" evidence="4">
    <location>
        <begin position="381"/>
        <end position="390"/>
    </location>
</feature>
<dbReference type="GO" id="GO:0020037">
    <property type="term" value="F:heme binding"/>
    <property type="evidence" value="ECO:0007669"/>
    <property type="project" value="InterPro"/>
</dbReference>
<organism evidence="6 7">
    <name type="scientific">Litomosoides sigmodontis</name>
    <name type="common">Filarial nematode worm</name>
    <dbReference type="NCBI Taxonomy" id="42156"/>
    <lineage>
        <taxon>Eukaryota</taxon>
        <taxon>Metazoa</taxon>
        <taxon>Ecdysozoa</taxon>
        <taxon>Nematoda</taxon>
        <taxon>Chromadorea</taxon>
        <taxon>Rhabditida</taxon>
        <taxon>Spirurina</taxon>
        <taxon>Spiruromorpha</taxon>
        <taxon>Filarioidea</taxon>
        <taxon>Onchocercidae</taxon>
        <taxon>Litomosoides</taxon>
    </lineage>
</organism>
<proteinExistence type="predicted"/>
<dbReference type="InterPro" id="IPR009050">
    <property type="entry name" value="Globin-like_sf"/>
</dbReference>
<feature type="domain" description="Globin" evidence="5">
    <location>
        <begin position="207"/>
        <end position="372"/>
    </location>
</feature>
<dbReference type="InterPro" id="IPR000971">
    <property type="entry name" value="Globin"/>
</dbReference>
<feature type="compositionally biased region" description="Polar residues" evidence="4">
    <location>
        <begin position="19"/>
        <end position="29"/>
    </location>
</feature>
<dbReference type="CDD" id="cd01040">
    <property type="entry name" value="Mb-like"/>
    <property type="match status" value="1"/>
</dbReference>
<dbReference type="InterPro" id="IPR044399">
    <property type="entry name" value="Mb-like_M"/>
</dbReference>
<dbReference type="Gene3D" id="1.10.490.10">
    <property type="entry name" value="Globins"/>
    <property type="match status" value="1"/>
</dbReference>
<feature type="region of interest" description="Disordered" evidence="4">
    <location>
        <begin position="378"/>
        <end position="406"/>
    </location>
</feature>
<name>A0A3P6V916_LITSI</name>
<dbReference type="InterPro" id="IPR012292">
    <property type="entry name" value="Globin/Proto"/>
</dbReference>
<keyword evidence="1" id="KW-0349">Heme</keyword>
<dbReference type="PANTHER" id="PTHR46458">
    <property type="entry name" value="BLR2807 PROTEIN"/>
    <property type="match status" value="1"/>
</dbReference>
<dbReference type="GO" id="GO:0019825">
    <property type="term" value="F:oxygen binding"/>
    <property type="evidence" value="ECO:0007669"/>
    <property type="project" value="InterPro"/>
</dbReference>
<dbReference type="EMBL" id="UYRX01001223">
    <property type="protein sequence ID" value="VDK88778.1"/>
    <property type="molecule type" value="Genomic_DNA"/>
</dbReference>
<dbReference type="GO" id="GO:0046872">
    <property type="term" value="F:metal ion binding"/>
    <property type="evidence" value="ECO:0007669"/>
    <property type="project" value="UniProtKB-KW"/>
</dbReference>
<dbReference type="Proteomes" id="UP000277928">
    <property type="component" value="Unassembled WGS sequence"/>
</dbReference>
<evidence type="ECO:0000256" key="3">
    <source>
        <dbReference type="ARBA" id="ARBA00023004"/>
    </source>
</evidence>
<evidence type="ECO:0000259" key="5">
    <source>
        <dbReference type="PROSITE" id="PS01033"/>
    </source>
</evidence>
<dbReference type="InterPro" id="IPR050532">
    <property type="entry name" value="Globin-like_OT"/>
</dbReference>
<dbReference type="OrthoDB" id="5848452at2759"/>